<sequence>MGPHRDQPRVLSDRRARQLRDALLLAASLGVVGGVLLLRRSEELSASPAPASASAPAVSSPGLEGGEPEPAAPEAHAACDFADQGFGDYERWRPLPLGRLLVPPARAIGADGGYDLLLHFHGAEPARKVLAPRNLDLVVAGVDLGTRSSEYARALDGDRWDALLQAIDREVASAAGIAGAHARRLLLSSWSAGSGAVGRVIERGSRPVDALLLLDALHGNYMPGQTSLVPGQLAPYVALARAATRGAPLFYLTHTEIPARGHASTEETATFLLNEIGASPVAVTAGGDGTPAGTLGSGTDAPAGALRLTRMYDGGSLYVRGYAGTGPDGRCAQLGLLPAILTEHVLPALGR</sequence>
<organism evidence="3 4">
    <name type="scientific">Sorangium cellulosum</name>
    <name type="common">Polyangium cellulosum</name>
    <dbReference type="NCBI Taxonomy" id="56"/>
    <lineage>
        <taxon>Bacteria</taxon>
        <taxon>Pseudomonadati</taxon>
        <taxon>Myxococcota</taxon>
        <taxon>Polyangia</taxon>
        <taxon>Polyangiales</taxon>
        <taxon>Polyangiaceae</taxon>
        <taxon>Sorangium</taxon>
    </lineage>
</organism>
<evidence type="ECO:0000313" key="4">
    <source>
        <dbReference type="Proteomes" id="UP000295781"/>
    </source>
</evidence>
<evidence type="ECO:0000313" key="3">
    <source>
        <dbReference type="EMBL" id="AUX22998.1"/>
    </source>
</evidence>
<feature type="transmembrane region" description="Helical" evidence="2">
    <location>
        <begin position="21"/>
        <end position="38"/>
    </location>
</feature>
<dbReference type="OrthoDB" id="835246at2"/>
<dbReference type="EMBL" id="CP012670">
    <property type="protein sequence ID" value="AUX22998.1"/>
    <property type="molecule type" value="Genomic_DNA"/>
</dbReference>
<keyword evidence="2" id="KW-1133">Transmembrane helix</keyword>
<evidence type="ECO:0008006" key="5">
    <source>
        <dbReference type="Google" id="ProtNLM"/>
    </source>
</evidence>
<dbReference type="RefSeq" id="WP_129348074.1">
    <property type="nucleotide sequence ID" value="NZ_CP012670.1"/>
</dbReference>
<evidence type="ECO:0000256" key="2">
    <source>
        <dbReference type="SAM" id="Phobius"/>
    </source>
</evidence>
<gene>
    <name evidence="3" type="ORF">SOCEGT47_035140</name>
</gene>
<dbReference type="Proteomes" id="UP000295781">
    <property type="component" value="Chromosome"/>
</dbReference>
<feature type="region of interest" description="Disordered" evidence="1">
    <location>
        <begin position="47"/>
        <end position="73"/>
    </location>
</feature>
<name>A0A4P2Q218_SORCE</name>
<proteinExistence type="predicted"/>
<dbReference type="AlphaFoldDB" id="A0A4P2Q218"/>
<reference evidence="3 4" key="1">
    <citation type="submission" date="2015-09" db="EMBL/GenBank/DDBJ databases">
        <title>Sorangium comparison.</title>
        <authorList>
            <person name="Zaburannyi N."/>
            <person name="Bunk B."/>
            <person name="Overmann J."/>
            <person name="Mueller R."/>
        </authorList>
    </citation>
    <scope>NUCLEOTIDE SEQUENCE [LARGE SCALE GENOMIC DNA]</scope>
    <source>
        <strain evidence="3 4">So ceGT47</strain>
    </source>
</reference>
<protein>
    <recommendedName>
        <fullName evidence="5">Alpha/beta hydrolase</fullName>
    </recommendedName>
</protein>
<evidence type="ECO:0000256" key="1">
    <source>
        <dbReference type="SAM" id="MobiDB-lite"/>
    </source>
</evidence>
<keyword evidence="2" id="KW-0812">Transmembrane</keyword>
<keyword evidence="2" id="KW-0472">Membrane</keyword>
<accession>A0A4P2Q218</accession>